<name>A0A6A4PEU9_LUPAL</name>
<protein>
    <submittedName>
        <fullName evidence="2">Uncharacterized protein</fullName>
    </submittedName>
</protein>
<feature type="transmembrane region" description="Helical" evidence="1">
    <location>
        <begin position="69"/>
        <end position="87"/>
    </location>
</feature>
<evidence type="ECO:0000256" key="1">
    <source>
        <dbReference type="SAM" id="Phobius"/>
    </source>
</evidence>
<dbReference type="PANTHER" id="PTHR32254:SF23">
    <property type="entry name" value="PLANT_T7A14-6 PROTEIN"/>
    <property type="match status" value="1"/>
</dbReference>
<accession>A0A6A4PEU9</accession>
<organism evidence="2 3">
    <name type="scientific">Lupinus albus</name>
    <name type="common">White lupine</name>
    <name type="synonym">Lupinus termis</name>
    <dbReference type="NCBI Taxonomy" id="3870"/>
    <lineage>
        <taxon>Eukaryota</taxon>
        <taxon>Viridiplantae</taxon>
        <taxon>Streptophyta</taxon>
        <taxon>Embryophyta</taxon>
        <taxon>Tracheophyta</taxon>
        <taxon>Spermatophyta</taxon>
        <taxon>Magnoliopsida</taxon>
        <taxon>eudicotyledons</taxon>
        <taxon>Gunneridae</taxon>
        <taxon>Pentapetalae</taxon>
        <taxon>rosids</taxon>
        <taxon>fabids</taxon>
        <taxon>Fabales</taxon>
        <taxon>Fabaceae</taxon>
        <taxon>Papilionoideae</taxon>
        <taxon>50 kb inversion clade</taxon>
        <taxon>genistoids sensu lato</taxon>
        <taxon>core genistoids</taxon>
        <taxon>Genisteae</taxon>
        <taxon>Lupinus</taxon>
    </lineage>
</organism>
<sequence>MNRKQQRAFKLLMWILGISLGAYIAGRPLYWHINDTLNSFSSNSCPPCHCDCSFQPLLSLPEGTPNNGLLYYEILKYAPSLILLLLFPSSFK</sequence>
<evidence type="ECO:0000313" key="2">
    <source>
        <dbReference type="EMBL" id="KAE9599077.1"/>
    </source>
</evidence>
<dbReference type="PANTHER" id="PTHR32254">
    <property type="entry name" value="EXPRESSED PROTEIN"/>
    <property type="match status" value="1"/>
</dbReference>
<keyword evidence="1" id="KW-1133">Transmembrane helix</keyword>
<gene>
    <name evidence="2" type="ORF">Lalb_Chr15g0087721</name>
</gene>
<dbReference type="Pfam" id="PF06364">
    <property type="entry name" value="DUF1068"/>
    <property type="match status" value="1"/>
</dbReference>
<proteinExistence type="predicted"/>
<keyword evidence="3" id="KW-1185">Reference proteome</keyword>
<keyword evidence="1" id="KW-0472">Membrane</keyword>
<dbReference type="Proteomes" id="UP000447434">
    <property type="component" value="Chromosome 15"/>
</dbReference>
<dbReference type="OrthoDB" id="1898954at2759"/>
<reference evidence="3" key="1">
    <citation type="journal article" date="2020" name="Nat. Commun.">
        <title>Genome sequence of the cluster root forming white lupin.</title>
        <authorList>
            <person name="Hufnagel B."/>
            <person name="Marques A."/>
            <person name="Soriano A."/>
            <person name="Marques L."/>
            <person name="Divol F."/>
            <person name="Doumas P."/>
            <person name="Sallet E."/>
            <person name="Mancinotti D."/>
            <person name="Carrere S."/>
            <person name="Marande W."/>
            <person name="Arribat S."/>
            <person name="Keller J."/>
            <person name="Huneau C."/>
            <person name="Blein T."/>
            <person name="Aime D."/>
            <person name="Laguerre M."/>
            <person name="Taylor J."/>
            <person name="Schubert V."/>
            <person name="Nelson M."/>
            <person name="Geu-Flores F."/>
            <person name="Crespi M."/>
            <person name="Gallardo-Guerrero K."/>
            <person name="Delaux P.-M."/>
            <person name="Salse J."/>
            <person name="Berges H."/>
            <person name="Guyot R."/>
            <person name="Gouzy J."/>
            <person name="Peret B."/>
        </authorList>
    </citation>
    <scope>NUCLEOTIDE SEQUENCE [LARGE SCALE GENOMIC DNA]</scope>
    <source>
        <strain evidence="3">cv. Amiga</strain>
    </source>
</reference>
<feature type="transmembrane region" description="Helical" evidence="1">
    <location>
        <begin position="12"/>
        <end position="33"/>
    </location>
</feature>
<dbReference type="EMBL" id="WOCE01000015">
    <property type="protein sequence ID" value="KAE9599077.1"/>
    <property type="molecule type" value="Genomic_DNA"/>
</dbReference>
<keyword evidence="1" id="KW-0812">Transmembrane</keyword>
<evidence type="ECO:0000313" key="3">
    <source>
        <dbReference type="Proteomes" id="UP000447434"/>
    </source>
</evidence>
<dbReference type="AlphaFoldDB" id="A0A6A4PEU9"/>
<dbReference type="InterPro" id="IPR010471">
    <property type="entry name" value="DUF1068"/>
</dbReference>
<comment type="caution">
    <text evidence="2">The sequence shown here is derived from an EMBL/GenBank/DDBJ whole genome shotgun (WGS) entry which is preliminary data.</text>
</comment>